<dbReference type="RefSeq" id="WP_376874423.1">
    <property type="nucleotide sequence ID" value="NZ_JBHUHP010000009.1"/>
</dbReference>
<reference evidence="3" key="1">
    <citation type="journal article" date="2019" name="Int. J. Syst. Evol. Microbiol.">
        <title>The Global Catalogue of Microorganisms (GCM) 10K type strain sequencing project: providing services to taxonomists for standard genome sequencing and annotation.</title>
        <authorList>
            <consortium name="The Broad Institute Genomics Platform"/>
            <consortium name="The Broad Institute Genome Sequencing Center for Infectious Disease"/>
            <person name="Wu L."/>
            <person name="Ma J."/>
        </authorList>
    </citation>
    <scope>NUCLEOTIDE SEQUENCE [LARGE SCALE GENOMIC DNA]</scope>
    <source>
        <strain evidence="3">JCM 3338</strain>
    </source>
</reference>
<keyword evidence="3" id="KW-1185">Reference proteome</keyword>
<name>A0ABW4XBI1_9ACTN</name>
<evidence type="ECO:0000313" key="3">
    <source>
        <dbReference type="Proteomes" id="UP001597402"/>
    </source>
</evidence>
<accession>A0ABW4XBI1</accession>
<feature type="region of interest" description="Disordered" evidence="1">
    <location>
        <begin position="86"/>
        <end position="153"/>
    </location>
</feature>
<proteinExistence type="predicted"/>
<dbReference type="EMBL" id="JBHUHP010000009">
    <property type="protein sequence ID" value="MFD2091798.1"/>
    <property type="molecule type" value="Genomic_DNA"/>
</dbReference>
<dbReference type="Proteomes" id="UP001597402">
    <property type="component" value="Unassembled WGS sequence"/>
</dbReference>
<feature type="compositionally biased region" description="Low complexity" evidence="1">
    <location>
        <begin position="122"/>
        <end position="132"/>
    </location>
</feature>
<evidence type="ECO:0008006" key="4">
    <source>
        <dbReference type="Google" id="ProtNLM"/>
    </source>
</evidence>
<evidence type="ECO:0000313" key="2">
    <source>
        <dbReference type="EMBL" id="MFD2091798.1"/>
    </source>
</evidence>
<comment type="caution">
    <text evidence="2">The sequence shown here is derived from an EMBL/GenBank/DDBJ whole genome shotgun (WGS) entry which is preliminary data.</text>
</comment>
<organism evidence="2 3">
    <name type="scientific">Blastococcus deserti</name>
    <dbReference type="NCBI Taxonomy" id="2259033"/>
    <lineage>
        <taxon>Bacteria</taxon>
        <taxon>Bacillati</taxon>
        <taxon>Actinomycetota</taxon>
        <taxon>Actinomycetes</taxon>
        <taxon>Geodermatophilales</taxon>
        <taxon>Geodermatophilaceae</taxon>
        <taxon>Blastococcus</taxon>
    </lineage>
</organism>
<evidence type="ECO:0000256" key="1">
    <source>
        <dbReference type="SAM" id="MobiDB-lite"/>
    </source>
</evidence>
<sequence>MHWLTVEVFDGGVPAAGWARAWHDRLIEAAVTGGAVFWDEHEHSWGVVLEFVFGDESRRDGFRQAPVLLAALDAVPDPVHGVLVYPHRGGGTGIRQPRRPRPVRDSGAAELPLPDPDDDRVVPCTAAAADAAPVRREGPASCARGSSRDAGWN</sequence>
<gene>
    <name evidence="2" type="ORF">ACFSHS_09465</name>
</gene>
<protein>
    <recommendedName>
        <fullName evidence="4">Antibiotic biosynthesis monooxygenase</fullName>
    </recommendedName>
</protein>